<dbReference type="InterPro" id="IPR015943">
    <property type="entry name" value="WD40/YVTN_repeat-like_dom_sf"/>
</dbReference>
<protein>
    <recommendedName>
        <fullName evidence="3">Beta-propeller repeat protein</fullName>
    </recommendedName>
</protein>
<dbReference type="InterPro" id="IPR010620">
    <property type="entry name" value="SBBP_repeat"/>
</dbReference>
<dbReference type="OrthoDB" id="329095at2"/>
<dbReference type="PROSITE" id="PS51257">
    <property type="entry name" value="PROKAR_LIPOPROTEIN"/>
    <property type="match status" value="1"/>
</dbReference>
<name>A0A4R9KG58_9LEPT</name>
<dbReference type="EMBL" id="RQGF01000008">
    <property type="protein sequence ID" value="TGL64222.1"/>
    <property type="molecule type" value="Genomic_DNA"/>
</dbReference>
<proteinExistence type="predicted"/>
<gene>
    <name evidence="1" type="ORF">EHQ64_02485</name>
</gene>
<dbReference type="PANTHER" id="PTHR35580">
    <property type="entry name" value="CELL SURFACE GLYCOPROTEIN (S-LAYER PROTEIN)-LIKE PROTEIN"/>
    <property type="match status" value="1"/>
</dbReference>
<sequence>MNSPKTLFSIFVISSFLISCDPSGGTNPLSLLPLLSQPQNNGNSDDGNLHESECMYNYNNIGRKDTTTTAIFKDSQGAIYVAGNTTENLGGKNPQKTQTPYVLKFPSISSCREWVQTFTDTMLYGQITGGAIDSNANIYIIGSSGSGTFGVNTCSNTGFCNFLIKLDKDGNILWSKLLNSTLFAGSNKIALDPSGNVYTIGSTSSAVNGQNPSGTWDAFVLKLDTDGNLISSLLLGAANKYTYGETISIDPSGNIYFTGRTNGSLGGQTPGGNGTTVYLAKYNSNLSQEWVRYVGVGVNGNSYKSTGTTFDPSGNIYLGGSFNGTGYVEGNQYLGYNNSLIYKFNSSGTKQWYHVIGYSGGSTDQVAISYASFNRVMVFGTAIGTVNNISTNGYLIPFRGFYELNGTFVGMDLFGPPETGRTATSVYYSGADQMYYSYNNTNYPSVGTQGGFTSGP</sequence>
<reference evidence="1" key="1">
    <citation type="journal article" date="2019" name="PLoS Negl. Trop. Dis.">
        <title>Revisiting the worldwide diversity of Leptospira species in the environment.</title>
        <authorList>
            <person name="Vincent A.T."/>
            <person name="Schiettekatte O."/>
            <person name="Bourhy P."/>
            <person name="Veyrier F.J."/>
            <person name="Picardeau M."/>
        </authorList>
    </citation>
    <scope>NUCLEOTIDE SEQUENCE [LARGE SCALE GENOMIC DNA]</scope>
    <source>
        <strain evidence="1">201702455</strain>
    </source>
</reference>
<dbReference type="AlphaFoldDB" id="A0A4R9KG58"/>
<dbReference type="InterPro" id="IPR052918">
    <property type="entry name" value="Motility_Chemotaxis_Reg"/>
</dbReference>
<dbReference type="RefSeq" id="WP_135647930.1">
    <property type="nucleotide sequence ID" value="NZ_RQGF01000008.1"/>
</dbReference>
<dbReference type="Proteomes" id="UP000297762">
    <property type="component" value="Unassembled WGS sequence"/>
</dbReference>
<dbReference type="PANTHER" id="PTHR35580:SF1">
    <property type="entry name" value="PHYTASE-LIKE DOMAIN-CONTAINING PROTEIN"/>
    <property type="match status" value="1"/>
</dbReference>
<accession>A0A4R9KG58</accession>
<dbReference type="Gene3D" id="2.130.10.10">
    <property type="entry name" value="YVTN repeat-like/Quinoprotein amine dehydrogenase"/>
    <property type="match status" value="1"/>
</dbReference>
<dbReference type="Pfam" id="PF06739">
    <property type="entry name" value="SBBP"/>
    <property type="match status" value="2"/>
</dbReference>
<evidence type="ECO:0000313" key="1">
    <source>
        <dbReference type="EMBL" id="TGL64222.1"/>
    </source>
</evidence>
<evidence type="ECO:0008006" key="3">
    <source>
        <dbReference type="Google" id="ProtNLM"/>
    </source>
</evidence>
<evidence type="ECO:0000313" key="2">
    <source>
        <dbReference type="Proteomes" id="UP000297762"/>
    </source>
</evidence>
<keyword evidence="2" id="KW-1185">Reference proteome</keyword>
<dbReference type="SUPFAM" id="SSF101898">
    <property type="entry name" value="NHL repeat"/>
    <property type="match status" value="1"/>
</dbReference>
<comment type="caution">
    <text evidence="1">The sequence shown here is derived from an EMBL/GenBank/DDBJ whole genome shotgun (WGS) entry which is preliminary data.</text>
</comment>
<organism evidence="1 2">
    <name type="scientific">Leptospira sarikeiensis</name>
    <dbReference type="NCBI Taxonomy" id="2484943"/>
    <lineage>
        <taxon>Bacteria</taxon>
        <taxon>Pseudomonadati</taxon>
        <taxon>Spirochaetota</taxon>
        <taxon>Spirochaetia</taxon>
        <taxon>Leptospirales</taxon>
        <taxon>Leptospiraceae</taxon>
        <taxon>Leptospira</taxon>
    </lineage>
</organism>